<organism evidence="1 2">
    <name type="scientific">Streptomyces milbemycinicus</name>
    <dbReference type="NCBI Taxonomy" id="476552"/>
    <lineage>
        <taxon>Bacteria</taxon>
        <taxon>Bacillati</taxon>
        <taxon>Actinomycetota</taxon>
        <taxon>Actinomycetes</taxon>
        <taxon>Kitasatosporales</taxon>
        <taxon>Streptomycetaceae</taxon>
        <taxon>Streptomyces</taxon>
    </lineage>
</organism>
<accession>A0ABW8M624</accession>
<name>A0ABW8M624_9ACTN</name>
<dbReference type="SUPFAM" id="SSF54909">
    <property type="entry name" value="Dimeric alpha+beta barrel"/>
    <property type="match status" value="1"/>
</dbReference>
<gene>
    <name evidence="1" type="ORF">ACI2L5_44310</name>
</gene>
<reference evidence="1 2" key="1">
    <citation type="submission" date="2024-11" db="EMBL/GenBank/DDBJ databases">
        <title>The Natural Products Discovery Center: Release of the First 8490 Sequenced Strains for Exploring Actinobacteria Biosynthetic Diversity.</title>
        <authorList>
            <person name="Kalkreuter E."/>
            <person name="Kautsar S.A."/>
            <person name="Yang D."/>
            <person name="Bader C.D."/>
            <person name="Teijaro C.N."/>
            <person name="Fluegel L."/>
            <person name="Davis C.M."/>
            <person name="Simpson J.R."/>
            <person name="Lauterbach L."/>
            <person name="Steele A.D."/>
            <person name="Gui C."/>
            <person name="Meng S."/>
            <person name="Li G."/>
            <person name="Viehrig K."/>
            <person name="Ye F."/>
            <person name="Su P."/>
            <person name="Kiefer A.F."/>
            <person name="Nichols A."/>
            <person name="Cepeda A.J."/>
            <person name="Yan W."/>
            <person name="Fan B."/>
            <person name="Jiang Y."/>
            <person name="Adhikari A."/>
            <person name="Zheng C.-J."/>
            <person name="Schuster L."/>
            <person name="Cowan T.M."/>
            <person name="Smanski M.J."/>
            <person name="Chevrette M.G."/>
            <person name="De Carvalho L.P.S."/>
            <person name="Shen B."/>
        </authorList>
    </citation>
    <scope>NUCLEOTIDE SEQUENCE [LARGE SCALE GENOMIC DNA]</scope>
    <source>
        <strain evidence="1 2">NPDC020863</strain>
    </source>
</reference>
<dbReference type="EMBL" id="JBJDQH010000021">
    <property type="protein sequence ID" value="MFK4271871.1"/>
    <property type="molecule type" value="Genomic_DNA"/>
</dbReference>
<comment type="caution">
    <text evidence="1">The sequence shown here is derived from an EMBL/GenBank/DDBJ whole genome shotgun (WGS) entry which is preliminary data.</text>
</comment>
<keyword evidence="2" id="KW-1185">Reference proteome</keyword>
<evidence type="ECO:0000313" key="1">
    <source>
        <dbReference type="EMBL" id="MFK4271871.1"/>
    </source>
</evidence>
<keyword evidence="1" id="KW-0503">Monooxygenase</keyword>
<evidence type="ECO:0000313" key="2">
    <source>
        <dbReference type="Proteomes" id="UP001620295"/>
    </source>
</evidence>
<protein>
    <submittedName>
        <fullName evidence="1">Antibiotic biosynthesis monooxygenase</fullName>
    </submittedName>
</protein>
<sequence>MPGAPTPLPDLARPDVGAALFSTWSVGTPERQRATADAVAAAWDSRPWPSPELLSQNLYVGTDGDTLMHHAQWTSEEAYHAFVRTRRQERVDQIDAAVPGIKRNGIARYQRYRGFDTRTDGDPRVPGCIAVIELDFDGPDPDLRRKWIDLVIEALETDPAPSPDLISADFHLIVNGTRHLATNRAVALNYAQWTSEEAYDAAIASSAPGVGSVTPQWERIRHFPGFRGSTIKRYRFERSFVRP</sequence>
<dbReference type="Gene3D" id="3.30.70.100">
    <property type="match status" value="2"/>
</dbReference>
<dbReference type="RefSeq" id="WP_404748561.1">
    <property type="nucleotide sequence ID" value="NZ_JBJDQH010000021.1"/>
</dbReference>
<dbReference type="Proteomes" id="UP001620295">
    <property type="component" value="Unassembled WGS sequence"/>
</dbReference>
<keyword evidence="1" id="KW-0560">Oxidoreductase</keyword>
<dbReference type="GO" id="GO:0004497">
    <property type="term" value="F:monooxygenase activity"/>
    <property type="evidence" value="ECO:0007669"/>
    <property type="project" value="UniProtKB-KW"/>
</dbReference>
<proteinExistence type="predicted"/>
<dbReference type="InterPro" id="IPR011008">
    <property type="entry name" value="Dimeric_a/b-barrel"/>
</dbReference>